<feature type="transmembrane region" description="Helical" evidence="6">
    <location>
        <begin position="41"/>
        <end position="59"/>
    </location>
</feature>
<dbReference type="Gene3D" id="1.10.3730.20">
    <property type="match status" value="1"/>
</dbReference>
<gene>
    <name evidence="8" type="ORF">DAH66_13800</name>
</gene>
<comment type="subcellular location">
    <subcellularLocation>
        <location evidence="1">Membrane</location>
        <topology evidence="1">Multi-pass membrane protein</topology>
    </subcellularLocation>
</comment>
<protein>
    <submittedName>
        <fullName evidence="8">DMT family transporter</fullName>
    </submittedName>
</protein>
<dbReference type="SUPFAM" id="SSF103481">
    <property type="entry name" value="Multidrug resistance efflux transporter EmrE"/>
    <property type="match status" value="2"/>
</dbReference>
<reference evidence="8 9" key="1">
    <citation type="submission" date="2018-07" db="EMBL/GenBank/DDBJ databases">
        <title>Genomic and Epidemiologic Investigation of an Indolent Hospital Outbreak.</title>
        <authorList>
            <person name="Johnson R.C."/>
            <person name="Deming C."/>
            <person name="Conlan S."/>
            <person name="Zellmer C.J."/>
            <person name="Michelin A.V."/>
            <person name="Lee-Lin S."/>
            <person name="Thomas P.J."/>
            <person name="Park M."/>
            <person name="Weingarten R.A."/>
            <person name="Less J."/>
            <person name="Dekker J.P."/>
            <person name="Frank K.M."/>
            <person name="Musser K.A."/>
            <person name="Mcquiston J.R."/>
            <person name="Henderson D.K."/>
            <person name="Lau A.F."/>
            <person name="Palmore T.N."/>
            <person name="Segre J.A."/>
        </authorList>
    </citation>
    <scope>NUCLEOTIDE SEQUENCE [LARGE SCALE GENOMIC DNA]</scope>
    <source>
        <strain evidence="8 9">SK-CDC1_0717</strain>
    </source>
</reference>
<evidence type="ECO:0000256" key="3">
    <source>
        <dbReference type="ARBA" id="ARBA00022692"/>
    </source>
</evidence>
<accession>A0A430G1I2</accession>
<dbReference type="PANTHER" id="PTHR22911">
    <property type="entry name" value="ACYL-MALONYL CONDENSING ENZYME-RELATED"/>
    <property type="match status" value="1"/>
</dbReference>
<evidence type="ECO:0000256" key="1">
    <source>
        <dbReference type="ARBA" id="ARBA00004141"/>
    </source>
</evidence>
<evidence type="ECO:0000313" key="8">
    <source>
        <dbReference type="EMBL" id="RSY81945.1"/>
    </source>
</evidence>
<dbReference type="GO" id="GO:0016020">
    <property type="term" value="C:membrane"/>
    <property type="evidence" value="ECO:0007669"/>
    <property type="project" value="UniProtKB-SubCell"/>
</dbReference>
<organism evidence="8 9">
    <name type="scientific">Sphingomonas koreensis</name>
    <dbReference type="NCBI Taxonomy" id="93064"/>
    <lineage>
        <taxon>Bacteria</taxon>
        <taxon>Pseudomonadati</taxon>
        <taxon>Pseudomonadota</taxon>
        <taxon>Alphaproteobacteria</taxon>
        <taxon>Sphingomonadales</taxon>
        <taxon>Sphingomonadaceae</taxon>
        <taxon>Sphingomonas</taxon>
    </lineage>
</organism>
<feature type="transmembrane region" description="Helical" evidence="6">
    <location>
        <begin position="71"/>
        <end position="90"/>
    </location>
</feature>
<feature type="transmembrane region" description="Helical" evidence="6">
    <location>
        <begin position="265"/>
        <end position="284"/>
    </location>
</feature>
<dbReference type="AlphaFoldDB" id="A0A430G1I2"/>
<dbReference type="RefSeq" id="WP_126004847.1">
    <property type="nucleotide sequence ID" value="NZ_QQYZ01000013.1"/>
</dbReference>
<dbReference type="PANTHER" id="PTHR22911:SF6">
    <property type="entry name" value="SOLUTE CARRIER FAMILY 35 MEMBER G1"/>
    <property type="match status" value="1"/>
</dbReference>
<evidence type="ECO:0000313" key="9">
    <source>
        <dbReference type="Proteomes" id="UP000287746"/>
    </source>
</evidence>
<feature type="transmembrane region" description="Helical" evidence="6">
    <location>
        <begin position="213"/>
        <end position="234"/>
    </location>
</feature>
<feature type="transmembrane region" description="Helical" evidence="6">
    <location>
        <begin position="185"/>
        <end position="207"/>
    </location>
</feature>
<comment type="caution">
    <text evidence="8">The sequence shown here is derived from an EMBL/GenBank/DDBJ whole genome shotgun (WGS) entry which is preliminary data.</text>
</comment>
<evidence type="ECO:0000256" key="5">
    <source>
        <dbReference type="ARBA" id="ARBA00023136"/>
    </source>
</evidence>
<evidence type="ECO:0000256" key="4">
    <source>
        <dbReference type="ARBA" id="ARBA00022989"/>
    </source>
</evidence>
<dbReference type="InterPro" id="IPR000620">
    <property type="entry name" value="EamA_dom"/>
</dbReference>
<dbReference type="Pfam" id="PF00892">
    <property type="entry name" value="EamA"/>
    <property type="match status" value="2"/>
</dbReference>
<keyword evidence="5 6" id="KW-0472">Membrane</keyword>
<evidence type="ECO:0000259" key="7">
    <source>
        <dbReference type="Pfam" id="PF00892"/>
    </source>
</evidence>
<proteinExistence type="inferred from homology"/>
<dbReference type="InterPro" id="IPR037185">
    <property type="entry name" value="EmrE-like"/>
</dbReference>
<feature type="domain" description="EamA" evidence="7">
    <location>
        <begin position="154"/>
        <end position="283"/>
    </location>
</feature>
<feature type="transmembrane region" description="Helical" evidence="6">
    <location>
        <begin position="124"/>
        <end position="141"/>
    </location>
</feature>
<name>A0A430G1I2_9SPHN</name>
<dbReference type="EMBL" id="QQYZ01000013">
    <property type="protein sequence ID" value="RSY81945.1"/>
    <property type="molecule type" value="Genomic_DNA"/>
</dbReference>
<keyword evidence="3 6" id="KW-0812">Transmembrane</keyword>
<evidence type="ECO:0000256" key="6">
    <source>
        <dbReference type="SAM" id="Phobius"/>
    </source>
</evidence>
<dbReference type="Proteomes" id="UP000287746">
    <property type="component" value="Unassembled WGS sequence"/>
</dbReference>
<feature type="transmembrane region" description="Helical" evidence="6">
    <location>
        <begin position="153"/>
        <end position="173"/>
    </location>
</feature>
<comment type="similarity">
    <text evidence="2">Belongs to the drug/metabolite transporter (DMT) superfamily. 10 TMS drug/metabolite exporter (DME) (TC 2.A.7.3) family.</text>
</comment>
<sequence>MSRPVSPLLAFAVAALGIAIFSSMDAVMKGLVIGLGAYNALTWRMLAGTVVSGIPYALSRPRMPPRAVLRIHLVRGIVSAIMAFLFFWGLGRVPMAQAIALSFIAPIIALFLAALILKERITRATAIATAMAFAGVLVILWGQARAELGPQAFWGAIAILASAVFYAWNIILMRQQSLVAGAGEVAFFQTIIVTAVYLLAAPWLLVAPPLSEVPALILAAMLATASLFLLSWAYRHAEASYLAPTEYTGFLWATLWGWVVFGERVSLFTVAGAALIVGGCILAARRRDHAPVADSEAQLP</sequence>
<evidence type="ECO:0000256" key="2">
    <source>
        <dbReference type="ARBA" id="ARBA00009853"/>
    </source>
</evidence>
<keyword evidence="4 6" id="KW-1133">Transmembrane helix</keyword>
<feature type="domain" description="EamA" evidence="7">
    <location>
        <begin position="13"/>
        <end position="140"/>
    </location>
</feature>
<feature type="transmembrane region" description="Helical" evidence="6">
    <location>
        <begin position="96"/>
        <end position="117"/>
    </location>
</feature>
<feature type="transmembrane region" description="Helical" evidence="6">
    <location>
        <begin position="241"/>
        <end position="259"/>
    </location>
</feature>